<dbReference type="KEGG" id="sct:SCAT_0830"/>
<dbReference type="AlphaFoldDB" id="F8JW31"/>
<accession>G8WZ15</accession>
<keyword evidence="2" id="KW-1185">Reference proteome</keyword>
<proteinExistence type="predicted"/>
<dbReference type="KEGG" id="scy:SCATT_08300"/>
<evidence type="ECO:0000313" key="2">
    <source>
        <dbReference type="Proteomes" id="UP000007842"/>
    </source>
</evidence>
<dbReference type="RefSeq" id="WP_014141600.1">
    <property type="nucleotide sequence ID" value="NC_016111.1"/>
</dbReference>
<dbReference type="PATRIC" id="fig|1003195.11.peg.2421"/>
<accession>F8JW31</accession>
<dbReference type="EMBL" id="CP003219">
    <property type="protein sequence ID" value="AEW93201.1"/>
    <property type="molecule type" value="Genomic_DNA"/>
</dbReference>
<reference evidence="2" key="1">
    <citation type="submission" date="2011-12" db="EMBL/GenBank/DDBJ databases">
        <title>Complete genome sequence of Streptomyces cattleya strain DSM 46488.</title>
        <authorList>
            <person name="Ou H.-Y."/>
            <person name="Li P."/>
            <person name="Zhao C."/>
            <person name="O'Hagan D."/>
            <person name="Deng Z."/>
        </authorList>
    </citation>
    <scope>NUCLEOTIDE SEQUENCE [LARGE SCALE GENOMIC DNA]</scope>
    <source>
        <strain evidence="2">ATCC 35852 / DSM 46488 / JCM 4925 / NBRC 14057 / NRRL 8057</strain>
    </source>
</reference>
<dbReference type="OrthoDB" id="4250747at2"/>
<dbReference type="HOGENOM" id="CLU_2541038_0_0_11"/>
<evidence type="ECO:0000313" key="1">
    <source>
        <dbReference type="EMBL" id="AEW93201.1"/>
    </source>
</evidence>
<dbReference type="Proteomes" id="UP000007842">
    <property type="component" value="Chromosome"/>
</dbReference>
<dbReference type="STRING" id="1003195.SCATT_08300"/>
<gene>
    <name evidence="1" type="ordered locus">SCATT_08300</name>
</gene>
<protein>
    <submittedName>
        <fullName evidence="1">Uncharacterized protein</fullName>
    </submittedName>
</protein>
<sequence>MDFSVTAEEEALVFRLAELLDADTRPREAELMDELGPDIAEQLDDLDGKGWVVVQHALTGDRMVVDLTSPAWQAVRNRRDAGR</sequence>
<name>F8JW31_STREN</name>
<organism evidence="1 2">
    <name type="scientific">Streptantibioticus cattleyicolor (strain ATCC 35852 / DSM 46488 / JCM 4925 / NBRC 14057 / NRRL 8057)</name>
    <name type="common">Streptomyces cattleya</name>
    <dbReference type="NCBI Taxonomy" id="1003195"/>
    <lineage>
        <taxon>Bacteria</taxon>
        <taxon>Bacillati</taxon>
        <taxon>Actinomycetota</taxon>
        <taxon>Actinomycetes</taxon>
        <taxon>Kitasatosporales</taxon>
        <taxon>Streptomycetaceae</taxon>
        <taxon>Streptantibioticus</taxon>
    </lineage>
</organism>